<proteinExistence type="predicted"/>
<evidence type="ECO:0000256" key="17">
    <source>
        <dbReference type="ARBA" id="ARBA00023288"/>
    </source>
</evidence>
<evidence type="ECO:0000256" key="11">
    <source>
        <dbReference type="ARBA" id="ARBA00022844"/>
    </source>
</evidence>
<accession>Q5FY36</accession>
<keyword evidence="10" id="KW-0688">Ribosomal frameshifting</keyword>
<dbReference type="GO" id="GO:0042025">
    <property type="term" value="C:host cell nucleus"/>
    <property type="evidence" value="ECO:0007669"/>
    <property type="project" value="UniProtKB-SubCell"/>
</dbReference>
<evidence type="ECO:0000256" key="9">
    <source>
        <dbReference type="ARBA" id="ARBA00022707"/>
    </source>
</evidence>
<evidence type="ECO:0000256" key="5">
    <source>
        <dbReference type="ARBA" id="ARBA00022511"/>
    </source>
</evidence>
<keyword evidence="16" id="KW-1035">Host cytoplasm</keyword>
<evidence type="ECO:0000256" key="13">
    <source>
        <dbReference type="ARBA" id="ARBA00022884"/>
    </source>
</evidence>
<evidence type="ECO:0000256" key="16">
    <source>
        <dbReference type="ARBA" id="ARBA00023200"/>
    </source>
</evidence>
<protein>
    <submittedName>
        <fullName evidence="20">Gag protein</fullName>
    </submittedName>
</protein>
<dbReference type="FunFam" id="1.10.375.10:FF:000001">
    <property type="entry name" value="Gag polyprotein"/>
    <property type="match status" value="1"/>
</dbReference>
<dbReference type="InterPro" id="IPR012344">
    <property type="entry name" value="Matrix_HIV/RSV_N"/>
</dbReference>
<keyword evidence="18" id="KW-0175">Coiled coil</keyword>
<dbReference type="Proteomes" id="UP000105233">
    <property type="component" value="Genome"/>
</dbReference>
<dbReference type="InterPro" id="IPR008919">
    <property type="entry name" value="Retrov_capsid_N"/>
</dbReference>
<evidence type="ECO:0000256" key="10">
    <source>
        <dbReference type="ARBA" id="ARBA00022758"/>
    </source>
</evidence>
<evidence type="ECO:0000256" key="12">
    <source>
        <dbReference type="ARBA" id="ARBA00022870"/>
    </source>
</evidence>
<evidence type="ECO:0000256" key="14">
    <source>
        <dbReference type="ARBA" id="ARBA00023086"/>
    </source>
</evidence>
<dbReference type="InterPro" id="IPR010999">
    <property type="entry name" value="Retrovr_matrix"/>
</dbReference>
<evidence type="ECO:0000256" key="2">
    <source>
        <dbReference type="ARBA" id="ARBA00004192"/>
    </source>
</evidence>
<evidence type="ECO:0000256" key="4">
    <source>
        <dbReference type="ARBA" id="ARBA00004425"/>
    </source>
</evidence>
<dbReference type="SUPFAM" id="SSF47943">
    <property type="entry name" value="Retrovirus capsid protein, N-terminal core domain"/>
    <property type="match status" value="1"/>
</dbReference>
<evidence type="ECO:0000313" key="20">
    <source>
        <dbReference type="EMBL" id="AAW68061.1"/>
    </source>
</evidence>
<keyword evidence="14" id="KW-0543">Viral nucleoprotein</keyword>
<reference evidence="20 21" key="1">
    <citation type="journal article" date="2006" name="J. Virol. Methods">
        <title>Large-scale amplification, cloning and sequencing of near full-length HIV-1 subtype C genomes.</title>
        <authorList>
            <person name="Rousseau C.M."/>
            <person name="Birditt B.A."/>
            <person name="McKay A.R."/>
            <person name="Stoddard J.N."/>
            <person name="Lee T.C."/>
            <person name="McLaughlin S."/>
            <person name="Moore S.W."/>
            <person name="Shindo N."/>
            <person name="Learn G.H."/>
            <person name="Korber B.T."/>
            <person name="Brander C."/>
            <person name="Goulder P.J."/>
            <person name="Kiepiela P."/>
            <person name="Walker B.D."/>
            <person name="Mullins J.I."/>
        </authorList>
    </citation>
    <scope>NUCLEOTIDE SEQUENCE [LARGE SCALE GENOMIC DNA]</scope>
    <source>
        <strain evidence="20">04ZASK183B1</strain>
    </source>
</reference>
<keyword evidence="15" id="KW-0472">Membrane</keyword>
<keyword evidence="9" id="KW-0519">Myristate</keyword>
<evidence type="ECO:0000256" key="7">
    <source>
        <dbReference type="ARBA" id="ARBA00022561"/>
    </source>
</evidence>
<keyword evidence="12" id="KW-1043">Host membrane</keyword>
<dbReference type="GO" id="GO:0020002">
    <property type="term" value="C:host cell plasma membrane"/>
    <property type="evidence" value="ECO:0007669"/>
    <property type="project" value="UniProtKB-SubCell"/>
</dbReference>
<dbReference type="GO" id="GO:0005198">
    <property type="term" value="F:structural molecule activity"/>
    <property type="evidence" value="ECO:0007669"/>
    <property type="project" value="InterPro"/>
</dbReference>
<comment type="subcellular location">
    <subcellularLocation>
        <location evidence="4">Host cell membrane</location>
        <topology evidence="4">Lipid-anchor</topology>
    </subcellularLocation>
    <subcellularLocation>
        <location evidence="2">Host cytoplasm</location>
    </subcellularLocation>
    <subcellularLocation>
        <location evidence="1">Host nucleus</location>
    </subcellularLocation>
    <subcellularLocation>
        <location evidence="3">Virion</location>
    </subcellularLocation>
</comment>
<dbReference type="GO" id="GO:0075523">
    <property type="term" value="P:viral translational frameshifting"/>
    <property type="evidence" value="ECO:0007669"/>
    <property type="project" value="UniProtKB-KW"/>
</dbReference>
<dbReference type="EMBL" id="AY878055">
    <property type="protein sequence ID" value="AAW68061.1"/>
    <property type="molecule type" value="Genomic_RNA"/>
</dbReference>
<dbReference type="InterPro" id="IPR000071">
    <property type="entry name" value="Lentvrl_matrix_N"/>
</dbReference>
<sequence>MGARASILRGEKLDKWEKIKLRPGGKKHYMLKHIMWASRELERFALNPGLLETSEGCKQIMKQLQPSLQTGTEEIKSLFNTVATLYCVHEKIDVRDTKEALDKIEEEQNKNQQKTQQAKAADGKVSQNYPIVQNLQGQMVHQPISPRTLNAWVKVIEEKAFSPEVIPMFTALSEGATPQDLNTMLNTVGGHQAAMQMLKDTINEEAAEWDRLHPVHAGPIAPGQIREPRGSDIAGTTSNLQEQVTWMTGNPPIPVGDIYKRWIILG</sequence>
<dbReference type="Gene3D" id="1.10.375.10">
    <property type="entry name" value="Human Immunodeficiency Virus Type 1 Capsid Protein"/>
    <property type="match status" value="1"/>
</dbReference>
<evidence type="ECO:0000256" key="3">
    <source>
        <dbReference type="ARBA" id="ARBA00004328"/>
    </source>
</evidence>
<keyword evidence="17" id="KW-0449">Lipoprotein</keyword>
<keyword evidence="6" id="KW-0597">Phosphoprotein</keyword>
<name>Q5FY36_HV1</name>
<dbReference type="GO" id="GO:0019013">
    <property type="term" value="C:viral nucleocapsid"/>
    <property type="evidence" value="ECO:0007669"/>
    <property type="project" value="UniProtKB-KW"/>
</dbReference>
<evidence type="ECO:0000256" key="8">
    <source>
        <dbReference type="ARBA" id="ARBA00022562"/>
    </source>
</evidence>
<dbReference type="Gene3D" id="1.10.150.90">
    <property type="entry name" value="Immunodeficiency lentiviruses, gag gene matrix protein p17"/>
    <property type="match status" value="1"/>
</dbReference>
<keyword evidence="13" id="KW-0694">RNA-binding</keyword>
<keyword evidence="5" id="KW-1032">Host cell membrane</keyword>
<evidence type="ECO:0000256" key="6">
    <source>
        <dbReference type="ARBA" id="ARBA00022553"/>
    </source>
</evidence>
<evidence type="ECO:0000256" key="18">
    <source>
        <dbReference type="SAM" id="Coils"/>
    </source>
</evidence>
<organism evidence="20 21">
    <name type="scientific">Human immunodeficiency virus type 1</name>
    <name type="common">HIV-1</name>
    <dbReference type="NCBI Taxonomy" id="11676"/>
    <lineage>
        <taxon>Viruses</taxon>
        <taxon>Riboviria</taxon>
        <taxon>Pararnavirae</taxon>
        <taxon>Artverviricota</taxon>
        <taxon>Revtraviricetes</taxon>
        <taxon>Ortervirales</taxon>
        <taxon>Retroviridae</taxon>
        <taxon>Orthoretrovirinae</taxon>
        <taxon>Lentivirus</taxon>
        <taxon>Lentivirus humimdef1</taxon>
    </lineage>
</organism>
<gene>
    <name evidence="20" type="primary">gag</name>
</gene>
<keyword evidence="7" id="KW-0167">Capsid protein</keyword>
<evidence type="ECO:0000313" key="21">
    <source>
        <dbReference type="Proteomes" id="UP000105233"/>
    </source>
</evidence>
<dbReference type="SUPFAM" id="SSF47836">
    <property type="entry name" value="Retroviral matrix proteins"/>
    <property type="match status" value="1"/>
</dbReference>
<feature type="domain" description="Immunodeficiency lentiviral matrix N-terminal" evidence="19">
    <location>
        <begin position="2"/>
        <end position="122"/>
    </location>
</feature>
<dbReference type="GO" id="GO:0003723">
    <property type="term" value="F:RNA binding"/>
    <property type="evidence" value="ECO:0007669"/>
    <property type="project" value="UniProtKB-KW"/>
</dbReference>
<dbReference type="Pfam" id="PF00607">
    <property type="entry name" value="Gag_p24"/>
    <property type="match status" value="1"/>
</dbReference>
<evidence type="ECO:0000256" key="1">
    <source>
        <dbReference type="ARBA" id="ARBA00004147"/>
    </source>
</evidence>
<evidence type="ECO:0000256" key="15">
    <source>
        <dbReference type="ARBA" id="ARBA00023136"/>
    </source>
</evidence>
<dbReference type="Pfam" id="PF00540">
    <property type="entry name" value="Gag_p17"/>
    <property type="match status" value="1"/>
</dbReference>
<organismHost>
    <name type="scientific">Homo sapiens</name>
    <name type="common">Human</name>
    <dbReference type="NCBI Taxonomy" id="9606"/>
</organismHost>
<keyword evidence="8" id="KW-1048">Host nucleus</keyword>
<feature type="coiled-coil region" evidence="18">
    <location>
        <begin position="94"/>
        <end position="124"/>
    </location>
</feature>
<dbReference type="GO" id="GO:0030430">
    <property type="term" value="C:host cell cytoplasm"/>
    <property type="evidence" value="ECO:0007669"/>
    <property type="project" value="UniProtKB-SubCell"/>
</dbReference>
<dbReference type="PRINTS" id="PR00234">
    <property type="entry name" value="HIV1MATRIX"/>
</dbReference>
<keyword evidence="11" id="KW-0946">Virion</keyword>
<evidence type="ECO:0000259" key="19">
    <source>
        <dbReference type="Pfam" id="PF00540"/>
    </source>
</evidence>